<feature type="non-terminal residue" evidence="1">
    <location>
        <position position="834"/>
    </location>
</feature>
<dbReference type="EMBL" id="CM041549">
    <property type="protein sequence ID" value="KAI3357832.1"/>
    <property type="molecule type" value="Genomic_DNA"/>
</dbReference>
<reference evidence="1" key="1">
    <citation type="submission" date="2022-04" db="EMBL/GenBank/DDBJ databases">
        <title>Jade perch genome.</title>
        <authorList>
            <person name="Chao B."/>
        </authorList>
    </citation>
    <scope>NUCLEOTIDE SEQUENCE</scope>
    <source>
        <strain evidence="1">CB-2022</strain>
    </source>
</reference>
<organism evidence="1 2">
    <name type="scientific">Scortum barcoo</name>
    <name type="common">barcoo grunter</name>
    <dbReference type="NCBI Taxonomy" id="214431"/>
    <lineage>
        <taxon>Eukaryota</taxon>
        <taxon>Metazoa</taxon>
        <taxon>Chordata</taxon>
        <taxon>Craniata</taxon>
        <taxon>Vertebrata</taxon>
        <taxon>Euteleostomi</taxon>
        <taxon>Actinopterygii</taxon>
        <taxon>Neopterygii</taxon>
        <taxon>Teleostei</taxon>
        <taxon>Neoteleostei</taxon>
        <taxon>Acanthomorphata</taxon>
        <taxon>Eupercaria</taxon>
        <taxon>Centrarchiformes</taxon>
        <taxon>Terapontoidei</taxon>
        <taxon>Terapontidae</taxon>
        <taxon>Scortum</taxon>
    </lineage>
</organism>
<evidence type="ECO:0000313" key="2">
    <source>
        <dbReference type="Proteomes" id="UP000831701"/>
    </source>
</evidence>
<protein>
    <submittedName>
        <fullName evidence="1">Uncharacterized protein</fullName>
    </submittedName>
</protein>
<gene>
    <name evidence="1" type="ORF">L3Q82_016220</name>
</gene>
<keyword evidence="2" id="KW-1185">Reference proteome</keyword>
<accession>A0ACB8VSF9</accession>
<proteinExistence type="predicted"/>
<evidence type="ECO:0000313" key="1">
    <source>
        <dbReference type="EMBL" id="KAI3357832.1"/>
    </source>
</evidence>
<dbReference type="Proteomes" id="UP000831701">
    <property type="component" value="Chromosome 19"/>
</dbReference>
<comment type="caution">
    <text evidence="1">The sequence shown here is derived from an EMBL/GenBank/DDBJ whole genome shotgun (WGS) entry which is preliminary data.</text>
</comment>
<name>A0ACB8VSF9_9TELE</name>
<sequence length="834" mass="86603">MTPPPAPDSPPHQEKEPLRVTAAEVRRTLQRINPRKAAGPDNISGRVLKGCAYQLTEVLTDIFNTSLQQAAVPTCLKTATIIPIPKTPTVTGLNDYRPVALTPIVMKCFERLVMAHIKDCVDVTVDPHQYAYRKNRSTEDAISSVVHTALTHLENKDSYVRLLFVDFTSAFNTIQLYNYTVQTLVQKLTTLSGLSSTLCNWVLDFLTDRPQSVRIHDVSSSSISLSTGSPQGLCAEPPPVHPAHTRLLSDTSELSDREQDQGGHSGLQEGPGGQSTLLSSSTGKQLSVSTTIKFLGIHITSDLTWSMNTAHLVKKAQQRLFFLRKLKRAGLSPQLLTNFYRATIESILCLSAAVWYGSCTAKTERLSPGGENSTGDCEDVLKMSDATDHPVKASTADTSSVACQTSGDASGKKPGMRLPEAGVGKTLTQQIKTTMKEDFKPASANAQGGSAVHFDLLPKLRVLEVIDTVDRPGSAFAIGTYADAETYVHGGENKPGKRIPKAGAYARAGVGLARAEWSIFEAEAKGPNASAGAEASVALLGAEAFAQAEVGSASASAAGILEANVKGPNVSAGAKASVALLGAEAFAQAEVGSASASAAGILEANAKGPNTSAEVAASVMRTGAFARAELASVSASAGPLRTTLGLSADTGVSIGATGLEVKILGTGFSTGSKTSVSLLGNEVECNALGGLEGYFNPLLLKVTNTADRPGSASAIGTYADAETYVHRGENKPGKRIPKAGACARAGVGLARAEYSVFEAEAKGPNASAEAEASVMRTGAFARAQLASASASAGPLRATVGLSADTGVSIGAEGLEVKILGTGFTIGPTTSFSVL</sequence>